<dbReference type="OrthoDB" id="1552at2759"/>
<dbReference type="Proteomes" id="UP000030653">
    <property type="component" value="Unassembled WGS sequence"/>
</dbReference>
<feature type="compositionally biased region" description="Low complexity" evidence="8">
    <location>
        <begin position="70"/>
        <end position="93"/>
    </location>
</feature>
<evidence type="ECO:0000256" key="9">
    <source>
        <dbReference type="SAM" id="Phobius"/>
    </source>
</evidence>
<dbReference type="Gene3D" id="1.20.5.340">
    <property type="match status" value="1"/>
</dbReference>
<keyword evidence="7 9" id="KW-0472">Membrane</keyword>
<feature type="compositionally biased region" description="Pro residues" evidence="8">
    <location>
        <begin position="94"/>
        <end position="104"/>
    </location>
</feature>
<evidence type="ECO:0000256" key="1">
    <source>
        <dbReference type="ARBA" id="ARBA00004173"/>
    </source>
</evidence>
<keyword evidence="5" id="KW-0175">Coiled coil</keyword>
<feature type="region of interest" description="Disordered" evidence="8">
    <location>
        <begin position="1"/>
        <end position="112"/>
    </location>
</feature>
<organism evidence="10 11">
    <name type="scientific">Dacryopinax primogenitus (strain DJM 731)</name>
    <name type="common">Brown rot fungus</name>
    <dbReference type="NCBI Taxonomy" id="1858805"/>
    <lineage>
        <taxon>Eukaryota</taxon>
        <taxon>Fungi</taxon>
        <taxon>Dikarya</taxon>
        <taxon>Basidiomycota</taxon>
        <taxon>Agaricomycotina</taxon>
        <taxon>Dacrymycetes</taxon>
        <taxon>Dacrymycetales</taxon>
        <taxon>Dacrymycetaceae</taxon>
        <taxon>Dacryopinax</taxon>
    </lineage>
</organism>
<dbReference type="PANTHER" id="PTHR14360:SF12">
    <property type="entry name" value="MOZ PROTEIN REPRESENTS A CHROMATIN-ASSOCIATED ACETYLTRANSFERASE"/>
    <property type="match status" value="1"/>
</dbReference>
<dbReference type="GeneID" id="63684331"/>
<dbReference type="AlphaFoldDB" id="M5FNJ8"/>
<comment type="subcellular location">
    <subcellularLocation>
        <location evidence="2">Membrane</location>
    </subcellularLocation>
    <subcellularLocation>
        <location evidence="1">Mitochondrion</location>
    </subcellularLocation>
</comment>
<keyword evidence="4 9" id="KW-1133">Transmembrane helix</keyword>
<evidence type="ECO:0000256" key="7">
    <source>
        <dbReference type="ARBA" id="ARBA00023136"/>
    </source>
</evidence>
<dbReference type="InterPro" id="IPR024461">
    <property type="entry name" value="CCDC90-like"/>
</dbReference>
<evidence type="ECO:0000256" key="5">
    <source>
        <dbReference type="ARBA" id="ARBA00023054"/>
    </source>
</evidence>
<evidence type="ECO:0000256" key="8">
    <source>
        <dbReference type="SAM" id="MobiDB-lite"/>
    </source>
</evidence>
<dbReference type="PANTHER" id="PTHR14360">
    <property type="entry name" value="PROTEIN FMP32, MITOCHONDRIAL"/>
    <property type="match status" value="1"/>
</dbReference>
<dbReference type="GO" id="GO:0016020">
    <property type="term" value="C:membrane"/>
    <property type="evidence" value="ECO:0007669"/>
    <property type="project" value="UniProtKB-SubCell"/>
</dbReference>
<dbReference type="Pfam" id="PF07798">
    <property type="entry name" value="CCDC90-like"/>
    <property type="match status" value="1"/>
</dbReference>
<reference evidence="10 11" key="1">
    <citation type="journal article" date="2012" name="Science">
        <title>The Paleozoic origin of enzymatic lignin decomposition reconstructed from 31 fungal genomes.</title>
        <authorList>
            <person name="Floudas D."/>
            <person name="Binder M."/>
            <person name="Riley R."/>
            <person name="Barry K."/>
            <person name="Blanchette R.A."/>
            <person name="Henrissat B."/>
            <person name="Martinez A.T."/>
            <person name="Otillar R."/>
            <person name="Spatafora J.W."/>
            <person name="Yadav J.S."/>
            <person name="Aerts A."/>
            <person name="Benoit I."/>
            <person name="Boyd A."/>
            <person name="Carlson A."/>
            <person name="Copeland A."/>
            <person name="Coutinho P.M."/>
            <person name="de Vries R.P."/>
            <person name="Ferreira P."/>
            <person name="Findley K."/>
            <person name="Foster B."/>
            <person name="Gaskell J."/>
            <person name="Glotzer D."/>
            <person name="Gorecki P."/>
            <person name="Heitman J."/>
            <person name="Hesse C."/>
            <person name="Hori C."/>
            <person name="Igarashi K."/>
            <person name="Jurgens J.A."/>
            <person name="Kallen N."/>
            <person name="Kersten P."/>
            <person name="Kohler A."/>
            <person name="Kuees U."/>
            <person name="Kumar T.K.A."/>
            <person name="Kuo A."/>
            <person name="LaButti K."/>
            <person name="Larrondo L.F."/>
            <person name="Lindquist E."/>
            <person name="Ling A."/>
            <person name="Lombard V."/>
            <person name="Lucas S."/>
            <person name="Lundell T."/>
            <person name="Martin R."/>
            <person name="McLaughlin D.J."/>
            <person name="Morgenstern I."/>
            <person name="Morin E."/>
            <person name="Murat C."/>
            <person name="Nagy L.G."/>
            <person name="Nolan M."/>
            <person name="Ohm R.A."/>
            <person name="Patyshakuliyeva A."/>
            <person name="Rokas A."/>
            <person name="Ruiz-Duenas F.J."/>
            <person name="Sabat G."/>
            <person name="Salamov A."/>
            <person name="Samejima M."/>
            <person name="Schmutz J."/>
            <person name="Slot J.C."/>
            <person name="St John F."/>
            <person name="Stenlid J."/>
            <person name="Sun H."/>
            <person name="Sun S."/>
            <person name="Syed K."/>
            <person name="Tsang A."/>
            <person name="Wiebenga A."/>
            <person name="Young D."/>
            <person name="Pisabarro A."/>
            <person name="Eastwood D.C."/>
            <person name="Martin F."/>
            <person name="Cullen D."/>
            <person name="Grigoriev I.V."/>
            <person name="Hibbett D.S."/>
        </authorList>
    </citation>
    <scope>NUCLEOTIDE SEQUENCE [LARGE SCALE GENOMIC DNA]</scope>
    <source>
        <strain evidence="10 11">DJM-731 SS1</strain>
    </source>
</reference>
<evidence type="ECO:0000256" key="3">
    <source>
        <dbReference type="ARBA" id="ARBA00022692"/>
    </source>
</evidence>
<sequence>MPLSRLRFPHRAIHTTPPNPIARIEELGLPFKPALPGQPQGTSTSTGGGEREPVSGPGKFDFPSPPSPPSSTSTSSNSNSNSNSTPSSSSSLPVPYPPTPPLPPRAQSQKPPFDTHAFIRHLTAHGFPEGRGKAIMRVALEEVGRKRWEAEGRGISRGDLENQAYLFRAALSELRSESSSRSRASSASIRSTLTALRREVDSLSQKVKEDVDTLRHEIQMEVNTRKNESRLETKVPEVEMEEVNHKSTITIGELRTEIEQAKWNNTRRGVGVIAFFVVFIIAFVELLPKKKPALALPAPQPTTAKEEQRETVGLPDLREWERKDVEVEVRY</sequence>
<gene>
    <name evidence="10" type="ORF">DACRYDRAFT_111613</name>
</gene>
<evidence type="ECO:0000313" key="11">
    <source>
        <dbReference type="Proteomes" id="UP000030653"/>
    </source>
</evidence>
<name>M5FNJ8_DACPD</name>
<dbReference type="STRING" id="1858805.M5FNJ8"/>
<keyword evidence="3 9" id="KW-0812">Transmembrane</keyword>
<dbReference type="OMA" id="DVEEIKW"/>
<feature type="transmembrane region" description="Helical" evidence="9">
    <location>
        <begin position="269"/>
        <end position="287"/>
    </location>
</feature>
<proteinExistence type="predicted"/>
<protein>
    <recommendedName>
        <fullName evidence="12">DUF1640-domain-containing protein</fullName>
    </recommendedName>
</protein>
<dbReference type="RefSeq" id="XP_040624468.1">
    <property type="nucleotide sequence ID" value="XM_040769269.1"/>
</dbReference>
<keyword evidence="11" id="KW-1185">Reference proteome</keyword>
<dbReference type="EMBL" id="JH795876">
    <property type="protein sequence ID" value="EJT97570.1"/>
    <property type="molecule type" value="Genomic_DNA"/>
</dbReference>
<dbReference type="HOGENOM" id="CLU_760801_0_0_1"/>
<evidence type="ECO:0000256" key="2">
    <source>
        <dbReference type="ARBA" id="ARBA00004370"/>
    </source>
</evidence>
<dbReference type="GO" id="GO:0005739">
    <property type="term" value="C:mitochondrion"/>
    <property type="evidence" value="ECO:0007669"/>
    <property type="project" value="UniProtKB-SubCell"/>
</dbReference>
<accession>M5FNJ8</accession>
<evidence type="ECO:0000313" key="10">
    <source>
        <dbReference type="EMBL" id="EJT97570.1"/>
    </source>
</evidence>
<evidence type="ECO:0000256" key="6">
    <source>
        <dbReference type="ARBA" id="ARBA00023128"/>
    </source>
</evidence>
<evidence type="ECO:0008006" key="12">
    <source>
        <dbReference type="Google" id="ProtNLM"/>
    </source>
</evidence>
<keyword evidence="6" id="KW-0496">Mitochondrion</keyword>
<evidence type="ECO:0000256" key="4">
    <source>
        <dbReference type="ARBA" id="ARBA00022989"/>
    </source>
</evidence>